<keyword evidence="2" id="KW-0479">Metal-binding</keyword>
<evidence type="ECO:0000259" key="6">
    <source>
        <dbReference type="PROSITE" id="PS51891"/>
    </source>
</evidence>
<feature type="region of interest" description="Disordered" evidence="5">
    <location>
        <begin position="54"/>
        <end position="75"/>
    </location>
</feature>
<dbReference type="GO" id="GO:0016846">
    <property type="term" value="F:carbon-sulfur lyase activity"/>
    <property type="evidence" value="ECO:0007669"/>
    <property type="project" value="InterPro"/>
</dbReference>
<evidence type="ECO:0000256" key="3">
    <source>
        <dbReference type="ARBA" id="ARBA00022833"/>
    </source>
</evidence>
<dbReference type="Proteomes" id="UP000091918">
    <property type="component" value="Unassembled WGS sequence"/>
</dbReference>
<dbReference type="OrthoDB" id="5290969at2759"/>
<evidence type="ECO:0000256" key="5">
    <source>
        <dbReference type="SAM" id="MobiDB-lite"/>
    </source>
</evidence>
<dbReference type="Gene3D" id="2.170.150.70">
    <property type="match status" value="1"/>
</dbReference>
<keyword evidence="4" id="KW-0456">Lyase</keyword>
<dbReference type="PROSITE" id="PS51891">
    <property type="entry name" value="CENP_V_GFA"/>
    <property type="match status" value="1"/>
</dbReference>
<accession>A0A1B7NKE1</accession>
<comment type="similarity">
    <text evidence="1">Belongs to the Gfa family.</text>
</comment>
<gene>
    <name evidence="7" type="ORF">ACJ72_08422</name>
</gene>
<sequence length="162" mass="17795">MEGRCQCGLIRFITPLPHPLQIYICHCTQCRHQSASAYGLTAIFPTFEIPEPQPSAANNPTTSTTSITNFDPTTSSSAIGIHRRQTLSNKTMECLFCKQCGVRLMHRVRGGEQLSVKAGCLEGLTKEMMAGAVHIWCKEAVVEIPEGAQKWEEEPDQGSSSN</sequence>
<dbReference type="Pfam" id="PF04828">
    <property type="entry name" value="GFA"/>
    <property type="match status" value="2"/>
</dbReference>
<name>A0A1B7NKE1_9EURO</name>
<dbReference type="SUPFAM" id="SSF51316">
    <property type="entry name" value="Mss4-like"/>
    <property type="match status" value="1"/>
</dbReference>
<evidence type="ECO:0000313" key="7">
    <source>
        <dbReference type="EMBL" id="OAX77283.1"/>
    </source>
</evidence>
<dbReference type="PANTHER" id="PTHR33337:SF3">
    <property type="entry name" value="CENP-V_GFA DOMAIN-CONTAINING PROTEIN"/>
    <property type="match status" value="1"/>
</dbReference>
<evidence type="ECO:0000256" key="4">
    <source>
        <dbReference type="ARBA" id="ARBA00023239"/>
    </source>
</evidence>
<keyword evidence="8" id="KW-1185">Reference proteome</keyword>
<dbReference type="GO" id="GO:0046872">
    <property type="term" value="F:metal ion binding"/>
    <property type="evidence" value="ECO:0007669"/>
    <property type="project" value="UniProtKB-KW"/>
</dbReference>
<reference evidence="7 8" key="1">
    <citation type="submission" date="2015-07" db="EMBL/GenBank/DDBJ databases">
        <title>Emmonsia species relationships and genome sequence.</title>
        <authorList>
            <person name="Cuomo C.A."/>
            <person name="Schwartz I.S."/>
            <person name="Kenyon C."/>
            <person name="de Hoog G.S."/>
            <person name="Govender N.P."/>
            <person name="Botha A."/>
            <person name="Moreno L."/>
            <person name="de Vries M."/>
            <person name="Munoz J.F."/>
            <person name="Stielow J.B."/>
        </authorList>
    </citation>
    <scope>NUCLEOTIDE SEQUENCE [LARGE SCALE GENOMIC DNA]</scope>
    <source>
        <strain evidence="7 8">CBS 136260</strain>
    </source>
</reference>
<organism evidence="7 8">
    <name type="scientific">Emergomyces africanus</name>
    <dbReference type="NCBI Taxonomy" id="1955775"/>
    <lineage>
        <taxon>Eukaryota</taxon>
        <taxon>Fungi</taxon>
        <taxon>Dikarya</taxon>
        <taxon>Ascomycota</taxon>
        <taxon>Pezizomycotina</taxon>
        <taxon>Eurotiomycetes</taxon>
        <taxon>Eurotiomycetidae</taxon>
        <taxon>Onygenales</taxon>
        <taxon>Ajellomycetaceae</taxon>
        <taxon>Emergomyces</taxon>
    </lineage>
</organism>
<evidence type="ECO:0000313" key="8">
    <source>
        <dbReference type="Proteomes" id="UP000091918"/>
    </source>
</evidence>
<evidence type="ECO:0000256" key="2">
    <source>
        <dbReference type="ARBA" id="ARBA00022723"/>
    </source>
</evidence>
<dbReference type="PANTHER" id="PTHR33337">
    <property type="entry name" value="GFA DOMAIN-CONTAINING PROTEIN"/>
    <property type="match status" value="1"/>
</dbReference>
<dbReference type="AlphaFoldDB" id="A0A1B7NKE1"/>
<dbReference type="EMBL" id="LGUA01002898">
    <property type="protein sequence ID" value="OAX77283.1"/>
    <property type="molecule type" value="Genomic_DNA"/>
</dbReference>
<keyword evidence="3" id="KW-0862">Zinc</keyword>
<dbReference type="InterPro" id="IPR006913">
    <property type="entry name" value="CENP-V/GFA"/>
</dbReference>
<evidence type="ECO:0000256" key="1">
    <source>
        <dbReference type="ARBA" id="ARBA00005495"/>
    </source>
</evidence>
<feature type="domain" description="CENP-V/GFA" evidence="6">
    <location>
        <begin position="1"/>
        <end position="152"/>
    </location>
</feature>
<protein>
    <recommendedName>
        <fullName evidence="6">CENP-V/GFA domain-containing protein</fullName>
    </recommendedName>
</protein>
<proteinExistence type="inferred from homology"/>
<dbReference type="InterPro" id="IPR011057">
    <property type="entry name" value="Mss4-like_sf"/>
</dbReference>
<comment type="caution">
    <text evidence="7">The sequence shown here is derived from an EMBL/GenBank/DDBJ whole genome shotgun (WGS) entry which is preliminary data.</text>
</comment>